<accession>A0ACB8SVZ1</accession>
<dbReference type="Proteomes" id="UP000814140">
    <property type="component" value="Unassembled WGS sequence"/>
</dbReference>
<keyword evidence="2" id="KW-1185">Reference proteome</keyword>
<proteinExistence type="predicted"/>
<organism evidence="1 2">
    <name type="scientific">Artomyces pyxidatus</name>
    <dbReference type="NCBI Taxonomy" id="48021"/>
    <lineage>
        <taxon>Eukaryota</taxon>
        <taxon>Fungi</taxon>
        <taxon>Dikarya</taxon>
        <taxon>Basidiomycota</taxon>
        <taxon>Agaricomycotina</taxon>
        <taxon>Agaricomycetes</taxon>
        <taxon>Russulales</taxon>
        <taxon>Auriscalpiaceae</taxon>
        <taxon>Artomyces</taxon>
    </lineage>
</organism>
<comment type="caution">
    <text evidence="1">The sequence shown here is derived from an EMBL/GenBank/DDBJ whole genome shotgun (WGS) entry which is preliminary data.</text>
</comment>
<name>A0ACB8SVZ1_9AGAM</name>
<evidence type="ECO:0000313" key="1">
    <source>
        <dbReference type="EMBL" id="KAI0060362.1"/>
    </source>
</evidence>
<sequence>MPRPLTPTSPFNPTRMSLPGSPVESLCSPTPRREHFDLDAAHSMFKPNLVDELPYEYCGRVDAHSVLREKPPFVARELCDSPDSMSVYSQESAARPPRLRLFRGKQSGLNSHHADSWGNGSGWSSIALNTLPPKISIVPDSDDATPLDEGTTPRSHISTFPEVTEGDPDHYFLGGPRGVTTPGCSPQLSGNTATVTAHVYPSPRSEAASFPSPLQTEAPLSPWETAFVPASQDTLDLEAADAGVSRMVFARVGVRNNEDISYEDLQTSSKSSGRSRYAGEGSAVIQGASRDEEEHANTVSKLFMGLHRHIARLEAENWALRAELGKVNR</sequence>
<protein>
    <submittedName>
        <fullName evidence="1">Uncharacterized protein</fullName>
    </submittedName>
</protein>
<gene>
    <name evidence="1" type="ORF">BV25DRAFT_1917724</name>
</gene>
<evidence type="ECO:0000313" key="2">
    <source>
        <dbReference type="Proteomes" id="UP000814140"/>
    </source>
</evidence>
<reference evidence="1" key="2">
    <citation type="journal article" date="2022" name="New Phytol.">
        <title>Evolutionary transition to the ectomycorrhizal habit in the genomes of a hyperdiverse lineage of mushroom-forming fungi.</title>
        <authorList>
            <person name="Looney B."/>
            <person name="Miyauchi S."/>
            <person name="Morin E."/>
            <person name="Drula E."/>
            <person name="Courty P.E."/>
            <person name="Kohler A."/>
            <person name="Kuo A."/>
            <person name="LaButti K."/>
            <person name="Pangilinan J."/>
            <person name="Lipzen A."/>
            <person name="Riley R."/>
            <person name="Andreopoulos W."/>
            <person name="He G."/>
            <person name="Johnson J."/>
            <person name="Nolan M."/>
            <person name="Tritt A."/>
            <person name="Barry K.W."/>
            <person name="Grigoriev I.V."/>
            <person name="Nagy L.G."/>
            <person name="Hibbett D."/>
            <person name="Henrissat B."/>
            <person name="Matheny P.B."/>
            <person name="Labbe J."/>
            <person name="Martin F.M."/>
        </authorList>
    </citation>
    <scope>NUCLEOTIDE SEQUENCE</scope>
    <source>
        <strain evidence="1">HHB10654</strain>
    </source>
</reference>
<reference evidence="1" key="1">
    <citation type="submission" date="2021-03" db="EMBL/GenBank/DDBJ databases">
        <authorList>
            <consortium name="DOE Joint Genome Institute"/>
            <person name="Ahrendt S."/>
            <person name="Looney B.P."/>
            <person name="Miyauchi S."/>
            <person name="Morin E."/>
            <person name="Drula E."/>
            <person name="Courty P.E."/>
            <person name="Chicoki N."/>
            <person name="Fauchery L."/>
            <person name="Kohler A."/>
            <person name="Kuo A."/>
            <person name="Labutti K."/>
            <person name="Pangilinan J."/>
            <person name="Lipzen A."/>
            <person name="Riley R."/>
            <person name="Andreopoulos W."/>
            <person name="He G."/>
            <person name="Johnson J."/>
            <person name="Barry K.W."/>
            <person name="Grigoriev I.V."/>
            <person name="Nagy L."/>
            <person name="Hibbett D."/>
            <person name="Henrissat B."/>
            <person name="Matheny P.B."/>
            <person name="Labbe J."/>
            <person name="Martin F."/>
        </authorList>
    </citation>
    <scope>NUCLEOTIDE SEQUENCE</scope>
    <source>
        <strain evidence="1">HHB10654</strain>
    </source>
</reference>
<dbReference type="EMBL" id="MU277219">
    <property type="protein sequence ID" value="KAI0060362.1"/>
    <property type="molecule type" value="Genomic_DNA"/>
</dbReference>